<evidence type="ECO:0000256" key="1">
    <source>
        <dbReference type="SAM" id="MobiDB-lite"/>
    </source>
</evidence>
<accession>A0ABR5IZ14</accession>
<proteinExistence type="predicted"/>
<dbReference type="EMBL" id="LGUT01002849">
    <property type="protein sequence ID" value="KOG86419.1"/>
    <property type="molecule type" value="Genomic_DNA"/>
</dbReference>
<comment type="caution">
    <text evidence="2">The sequence shown here is derived from an EMBL/GenBank/DDBJ whole genome shotgun (WGS) entry which is preliminary data.</text>
</comment>
<organism evidence="2 3">
    <name type="scientific">Streptomyces varsoviensis</name>
    <dbReference type="NCBI Taxonomy" id="67373"/>
    <lineage>
        <taxon>Bacteria</taxon>
        <taxon>Bacillati</taxon>
        <taxon>Actinomycetota</taxon>
        <taxon>Actinomycetes</taxon>
        <taxon>Kitasatosporales</taxon>
        <taxon>Streptomycetaceae</taxon>
        <taxon>Streptomyces</taxon>
    </lineage>
</organism>
<sequence>MTRPPVVRRPLAGVTHRRHRHESHFTVVGNHLAQHPTLSAVAIGLAVRIQSLPDGALVGVKVLAAQFPEGEARIARALRELEQAGYLSRKKERAPGQRIVTRTTYFEHPHAPKPRPSHPPR</sequence>
<gene>
    <name evidence="2" type="ORF">ADK38_31160</name>
</gene>
<name>A0ABR5IZ14_9ACTN</name>
<reference evidence="2 3" key="1">
    <citation type="submission" date="2015-07" db="EMBL/GenBank/DDBJ databases">
        <authorList>
            <person name="Ju K.-S."/>
            <person name="Doroghazi J.R."/>
            <person name="Metcalf W.W."/>
        </authorList>
    </citation>
    <scope>NUCLEOTIDE SEQUENCE [LARGE SCALE GENOMIC DNA]</scope>
    <source>
        <strain evidence="2 3">NRRL B-3589</strain>
    </source>
</reference>
<dbReference type="Proteomes" id="UP000037020">
    <property type="component" value="Unassembled WGS sequence"/>
</dbReference>
<protein>
    <recommendedName>
        <fullName evidence="4">DNA-binding protein</fullName>
    </recommendedName>
</protein>
<feature type="non-terminal residue" evidence="2">
    <location>
        <position position="121"/>
    </location>
</feature>
<feature type="compositionally biased region" description="Basic residues" evidence="1">
    <location>
        <begin position="111"/>
        <end position="121"/>
    </location>
</feature>
<evidence type="ECO:0000313" key="3">
    <source>
        <dbReference type="Proteomes" id="UP000037020"/>
    </source>
</evidence>
<evidence type="ECO:0000313" key="2">
    <source>
        <dbReference type="EMBL" id="KOG86419.1"/>
    </source>
</evidence>
<evidence type="ECO:0008006" key="4">
    <source>
        <dbReference type="Google" id="ProtNLM"/>
    </source>
</evidence>
<feature type="region of interest" description="Disordered" evidence="1">
    <location>
        <begin position="89"/>
        <end position="121"/>
    </location>
</feature>
<keyword evidence="3" id="KW-1185">Reference proteome</keyword>